<feature type="site" description="Important for substrate specificity" evidence="4">
    <location>
        <position position="75"/>
    </location>
</feature>
<evidence type="ECO:0000313" key="5">
    <source>
        <dbReference type="EMBL" id="NCU62968.1"/>
    </source>
</evidence>
<evidence type="ECO:0000256" key="2">
    <source>
        <dbReference type="ARBA" id="ARBA00022801"/>
    </source>
</evidence>
<comment type="catalytic activity">
    <reaction evidence="4">
        <text>dTTP + H2O = dTMP + diphosphate + H(+)</text>
        <dbReference type="Rhea" id="RHEA:28534"/>
        <dbReference type="ChEBI" id="CHEBI:15377"/>
        <dbReference type="ChEBI" id="CHEBI:15378"/>
        <dbReference type="ChEBI" id="CHEBI:33019"/>
        <dbReference type="ChEBI" id="CHEBI:37568"/>
        <dbReference type="ChEBI" id="CHEBI:63528"/>
        <dbReference type="EC" id="3.6.1.9"/>
    </reaction>
</comment>
<dbReference type="SUPFAM" id="SSF52972">
    <property type="entry name" value="ITPase-like"/>
    <property type="match status" value="1"/>
</dbReference>
<protein>
    <recommendedName>
        <fullName evidence="4">dTTP/UTP pyrophosphatase</fullName>
        <shortName evidence="4">dTTPase/UTPase</shortName>
        <ecNumber evidence="4">3.6.1.9</ecNumber>
    </recommendedName>
    <alternativeName>
        <fullName evidence="4">Nucleoside triphosphate pyrophosphatase</fullName>
    </alternativeName>
    <alternativeName>
        <fullName evidence="4">Nucleotide pyrophosphatase</fullName>
        <shortName evidence="4">Nucleotide PPase</shortName>
    </alternativeName>
</protein>
<dbReference type="PANTHER" id="PTHR43213:SF5">
    <property type="entry name" value="BIFUNCTIONAL DTTP_UTP PYROPHOSPHATASE_METHYLTRANSFERASE PROTEIN-RELATED"/>
    <property type="match status" value="1"/>
</dbReference>
<dbReference type="EC" id="3.6.1.9" evidence="4"/>
<keyword evidence="3 4" id="KW-0546">Nucleotide metabolism</keyword>
<evidence type="ECO:0000256" key="3">
    <source>
        <dbReference type="ARBA" id="ARBA00023080"/>
    </source>
</evidence>
<comment type="similarity">
    <text evidence="4">Belongs to the Maf family. YhdE subfamily.</text>
</comment>
<accession>A0A845SAV5</accession>
<dbReference type="PANTHER" id="PTHR43213">
    <property type="entry name" value="BIFUNCTIONAL DTTP/UTP PYROPHOSPHATASE/METHYLTRANSFERASE PROTEIN-RELATED"/>
    <property type="match status" value="1"/>
</dbReference>
<comment type="caution">
    <text evidence="4">Lacks conserved residue(s) required for the propagation of feature annotation.</text>
</comment>
<dbReference type="AlphaFoldDB" id="A0A845SAV5"/>
<proteinExistence type="inferred from homology"/>
<dbReference type="GO" id="GO:0009117">
    <property type="term" value="P:nucleotide metabolic process"/>
    <property type="evidence" value="ECO:0007669"/>
    <property type="project" value="UniProtKB-KW"/>
</dbReference>
<dbReference type="CDD" id="cd00555">
    <property type="entry name" value="Maf"/>
    <property type="match status" value="1"/>
</dbReference>
<comment type="subcellular location">
    <subcellularLocation>
        <location evidence="4">Cytoplasm</location>
    </subcellularLocation>
</comment>
<evidence type="ECO:0000256" key="4">
    <source>
        <dbReference type="HAMAP-Rule" id="MF_00528"/>
    </source>
</evidence>
<evidence type="ECO:0000313" key="6">
    <source>
        <dbReference type="Proteomes" id="UP000572953"/>
    </source>
</evidence>
<reference evidence="5 6" key="1">
    <citation type="submission" date="2018-10" db="EMBL/GenBank/DDBJ databases">
        <title>Iterative Subtractive Binning of Freshwater Chronoseries Metagenomes Recovers Nearly Complete Genomes from over Four Hundred Novel Species.</title>
        <authorList>
            <person name="Rodriguez-R L.M."/>
            <person name="Tsementzi D."/>
            <person name="Luo C."/>
            <person name="Konstantinidis K.T."/>
        </authorList>
    </citation>
    <scope>NUCLEOTIDE SEQUENCE [LARGE SCALE GENOMIC DNA]</scope>
    <source>
        <strain evidence="5">WB7_2B_003</strain>
    </source>
</reference>
<dbReference type="InterPro" id="IPR029001">
    <property type="entry name" value="ITPase-like_fam"/>
</dbReference>
<gene>
    <name evidence="5" type="primary">maf</name>
    <name evidence="5" type="ORF">EBV78_02605</name>
</gene>
<dbReference type="InterPro" id="IPR003697">
    <property type="entry name" value="Maf-like"/>
</dbReference>
<dbReference type="PIRSF" id="PIRSF006305">
    <property type="entry name" value="Maf"/>
    <property type="match status" value="1"/>
</dbReference>
<organism evidence="5 6">
    <name type="scientific">Candidatus Fonsibacter lacus</name>
    <dbReference type="NCBI Taxonomy" id="2576439"/>
    <lineage>
        <taxon>Bacteria</taxon>
        <taxon>Pseudomonadati</taxon>
        <taxon>Pseudomonadota</taxon>
        <taxon>Alphaproteobacteria</taxon>
        <taxon>Candidatus Pelagibacterales</taxon>
        <taxon>Candidatus Pelagibacterales incertae sedis</taxon>
        <taxon>Candidatus Fonsibacter</taxon>
    </lineage>
</organism>
<dbReference type="GO" id="GO:0005737">
    <property type="term" value="C:cytoplasm"/>
    <property type="evidence" value="ECO:0007669"/>
    <property type="project" value="UniProtKB-SubCell"/>
</dbReference>
<feature type="site" description="Important for substrate specificity" evidence="4">
    <location>
        <position position="157"/>
    </location>
</feature>
<comment type="function">
    <text evidence="4">Nucleoside triphosphate pyrophosphatase that hydrolyzes dTTP and UTP. May have a dual role in cell division arrest and in preventing the incorporation of modified nucleotides into cellular nucleic acids.</text>
</comment>
<feature type="active site" description="Proton acceptor" evidence="4">
    <location>
        <position position="74"/>
    </location>
</feature>
<feature type="site" description="Important for substrate specificity" evidence="4">
    <location>
        <position position="16"/>
    </location>
</feature>
<comment type="cofactor">
    <cofactor evidence="1 4">
        <name>a divalent metal cation</name>
        <dbReference type="ChEBI" id="CHEBI:60240"/>
    </cofactor>
</comment>
<sequence length="192" mass="22109">MNETKHSFVLASASPRRIELLNNIKIFPKIIYSSEINEDINSKENPKKYCIRVAKNKALKALEKYPEEFILSADTIVFCSNKIFLKPKDKEEAKEFLTFFSGRKHNVLTCVCLAKNNLIKVKKVITKVTFKRLNEQEIEEYLSTNEWKDKAGAYAIQGYAEKFIKRINGSYSNVVGLPLFETYNLLNSQGLI</sequence>
<dbReference type="HAMAP" id="MF_00528">
    <property type="entry name" value="Maf"/>
    <property type="match status" value="1"/>
</dbReference>
<keyword evidence="4" id="KW-0963">Cytoplasm</keyword>
<dbReference type="Gene3D" id="3.90.950.10">
    <property type="match status" value="1"/>
</dbReference>
<name>A0A845SAV5_9PROT</name>
<comment type="caution">
    <text evidence="5">The sequence shown here is derived from an EMBL/GenBank/DDBJ whole genome shotgun (WGS) entry which is preliminary data.</text>
</comment>
<dbReference type="GO" id="GO:0047429">
    <property type="term" value="F:nucleoside triphosphate diphosphatase activity"/>
    <property type="evidence" value="ECO:0007669"/>
    <property type="project" value="UniProtKB-EC"/>
</dbReference>
<evidence type="ECO:0000256" key="1">
    <source>
        <dbReference type="ARBA" id="ARBA00001968"/>
    </source>
</evidence>
<dbReference type="Pfam" id="PF02545">
    <property type="entry name" value="Maf"/>
    <property type="match status" value="1"/>
</dbReference>
<dbReference type="EMBL" id="RGGN01000076">
    <property type="protein sequence ID" value="NCU62968.1"/>
    <property type="molecule type" value="Genomic_DNA"/>
</dbReference>
<comment type="catalytic activity">
    <reaction evidence="4">
        <text>UTP + H2O = UMP + diphosphate + H(+)</text>
        <dbReference type="Rhea" id="RHEA:29395"/>
        <dbReference type="ChEBI" id="CHEBI:15377"/>
        <dbReference type="ChEBI" id="CHEBI:15378"/>
        <dbReference type="ChEBI" id="CHEBI:33019"/>
        <dbReference type="ChEBI" id="CHEBI:46398"/>
        <dbReference type="ChEBI" id="CHEBI:57865"/>
        <dbReference type="EC" id="3.6.1.9"/>
    </reaction>
</comment>
<keyword evidence="2 4" id="KW-0378">Hydrolase</keyword>
<dbReference type="NCBIfam" id="TIGR00172">
    <property type="entry name" value="maf"/>
    <property type="match status" value="1"/>
</dbReference>
<dbReference type="Proteomes" id="UP000572953">
    <property type="component" value="Unassembled WGS sequence"/>
</dbReference>